<dbReference type="AlphaFoldDB" id="A0A8S1IR89"/>
<name>A0A8S1IR89_9CHLO</name>
<keyword evidence="2" id="KW-1185">Reference proteome</keyword>
<gene>
    <name evidence="1" type="ORF">OSTQU699_LOCUS2796</name>
</gene>
<dbReference type="Proteomes" id="UP000708148">
    <property type="component" value="Unassembled WGS sequence"/>
</dbReference>
<proteinExistence type="predicted"/>
<sequence>MTNALKEKGIWGAVASVSESLKKYQGYAMDAFKAGAEQAGKMSQVSVAMEYAKELWSKITGSAAATSFIAKGKEMVMPILEAYVDYLKKLPNMAYDTAASTGEVAKAPLKTATEKANALVDYVVGSPYYAKALKTASGYITWAQNSVVGQKVVSVVSPYAMPYIEKIESNEFVHGIVERLKATKSD</sequence>
<evidence type="ECO:0000313" key="2">
    <source>
        <dbReference type="Proteomes" id="UP000708148"/>
    </source>
</evidence>
<evidence type="ECO:0000313" key="1">
    <source>
        <dbReference type="EMBL" id="CAD7697435.1"/>
    </source>
</evidence>
<organism evidence="1 2">
    <name type="scientific">Ostreobium quekettii</name>
    <dbReference type="NCBI Taxonomy" id="121088"/>
    <lineage>
        <taxon>Eukaryota</taxon>
        <taxon>Viridiplantae</taxon>
        <taxon>Chlorophyta</taxon>
        <taxon>core chlorophytes</taxon>
        <taxon>Ulvophyceae</taxon>
        <taxon>TCBD clade</taxon>
        <taxon>Bryopsidales</taxon>
        <taxon>Ostreobineae</taxon>
        <taxon>Ostreobiaceae</taxon>
        <taxon>Ostreobium</taxon>
    </lineage>
</organism>
<protein>
    <submittedName>
        <fullName evidence="1">Uncharacterized protein</fullName>
    </submittedName>
</protein>
<dbReference type="EMBL" id="CAJHUC010000659">
    <property type="protein sequence ID" value="CAD7697435.1"/>
    <property type="molecule type" value="Genomic_DNA"/>
</dbReference>
<accession>A0A8S1IR89</accession>
<comment type="caution">
    <text evidence="1">The sequence shown here is derived from an EMBL/GenBank/DDBJ whole genome shotgun (WGS) entry which is preliminary data.</text>
</comment>
<reference evidence="1" key="1">
    <citation type="submission" date="2020-12" db="EMBL/GenBank/DDBJ databases">
        <authorList>
            <person name="Iha C."/>
        </authorList>
    </citation>
    <scope>NUCLEOTIDE SEQUENCE</scope>
</reference>